<feature type="compositionally biased region" description="Basic and acidic residues" evidence="1">
    <location>
        <begin position="94"/>
        <end position="106"/>
    </location>
</feature>
<dbReference type="AlphaFoldDB" id="A0A4C1SXS1"/>
<reference evidence="2 3" key="1">
    <citation type="journal article" date="2019" name="Commun. Biol.">
        <title>The bagworm genome reveals a unique fibroin gene that provides high tensile strength.</title>
        <authorList>
            <person name="Kono N."/>
            <person name="Nakamura H."/>
            <person name="Ohtoshi R."/>
            <person name="Tomita M."/>
            <person name="Numata K."/>
            <person name="Arakawa K."/>
        </authorList>
    </citation>
    <scope>NUCLEOTIDE SEQUENCE [LARGE SCALE GENOMIC DNA]</scope>
</reference>
<dbReference type="EMBL" id="BGZK01000024">
    <property type="protein sequence ID" value="GBP07002.1"/>
    <property type="molecule type" value="Genomic_DNA"/>
</dbReference>
<dbReference type="Proteomes" id="UP000299102">
    <property type="component" value="Unassembled WGS sequence"/>
</dbReference>
<dbReference type="OrthoDB" id="10677784at2759"/>
<accession>A0A4C1SXS1</accession>
<evidence type="ECO:0000313" key="2">
    <source>
        <dbReference type="EMBL" id="GBP07002.1"/>
    </source>
</evidence>
<protein>
    <submittedName>
        <fullName evidence="2">Uncharacterized protein</fullName>
    </submittedName>
</protein>
<evidence type="ECO:0000256" key="1">
    <source>
        <dbReference type="SAM" id="MobiDB-lite"/>
    </source>
</evidence>
<feature type="region of interest" description="Disordered" evidence="1">
    <location>
        <begin position="73"/>
        <end position="181"/>
    </location>
</feature>
<keyword evidence="3" id="KW-1185">Reference proteome</keyword>
<sequence length="514" mass="56439">MVRKHLSGVSIRAWPVVQSPYLASYKTYLKKPISHVSTYVLRYRNEYSADASAKPIYIDISVKRAGGVQVDRPVSSEADVVSGGAGSRRGSRYRRSEIREGRDSDKAPAAPYSPADVMRSRTGQSQRRRRRVSTAATSSLRTDTGVNSQTHAARGYPTRTGAGRPRAGRRRARACAPPASRPLATAARAHSEINFGIQETQAAAGFLVGSERDNINGNRFDSGHSVRLTRCGYLYVSTNTVPELPIVNSNVVDVPTSRYHRRYKHQVDKDGIKKSSEVEIVSVRAAGSYIRSRFSPWASSGGNHCATHSRITLFVAAYLLAGVPCFEPCRSRRYVSQHGAVCVCAVSRRAGECARWPPAHYRFETEIFGSQDGSGLGSESLPVALSARSPPPPRAVPLSRYDPQHAARPDRGLYVDGVCIPLNAMLDVKSTMILLTISSHGLKADILASCNASLKTEVEEWRFTEALGANYKEPIKQNVRMSVQERQLYGNYLKMAARTECDAAGPEHMRKCPK</sequence>
<comment type="caution">
    <text evidence="2">The sequence shown here is derived from an EMBL/GenBank/DDBJ whole genome shotgun (WGS) entry which is preliminary data.</text>
</comment>
<feature type="compositionally biased region" description="Low complexity" evidence="1">
    <location>
        <begin position="133"/>
        <end position="142"/>
    </location>
</feature>
<gene>
    <name evidence="2" type="ORF">EVAR_4434_1</name>
</gene>
<proteinExistence type="predicted"/>
<evidence type="ECO:0000313" key="3">
    <source>
        <dbReference type="Proteomes" id="UP000299102"/>
    </source>
</evidence>
<name>A0A4C1SXS1_EUMVA</name>
<organism evidence="2 3">
    <name type="scientific">Eumeta variegata</name>
    <name type="common">Bagworm moth</name>
    <name type="synonym">Eumeta japonica</name>
    <dbReference type="NCBI Taxonomy" id="151549"/>
    <lineage>
        <taxon>Eukaryota</taxon>
        <taxon>Metazoa</taxon>
        <taxon>Ecdysozoa</taxon>
        <taxon>Arthropoda</taxon>
        <taxon>Hexapoda</taxon>
        <taxon>Insecta</taxon>
        <taxon>Pterygota</taxon>
        <taxon>Neoptera</taxon>
        <taxon>Endopterygota</taxon>
        <taxon>Lepidoptera</taxon>
        <taxon>Glossata</taxon>
        <taxon>Ditrysia</taxon>
        <taxon>Tineoidea</taxon>
        <taxon>Psychidae</taxon>
        <taxon>Oiketicinae</taxon>
        <taxon>Eumeta</taxon>
    </lineage>
</organism>